<feature type="transmembrane region" description="Helical" evidence="1">
    <location>
        <begin position="12"/>
        <end position="35"/>
    </location>
</feature>
<sequence length="218" mass="22648">MTHRHPVAADLVPLAGPLAVAAGVASIIVAMIHLWRMRALFRRPVAADGPRTHASAADGWIEGGHVLVAAGMAVMFTGPARLVGSWPFLALYLALTAALLVGLVTHPRCSAPGMWSCCALLVVEAAAMACMSGAACVAGWPLRTDGAIGAWCVVIFGGACLAALAGPSARRFAAPPPPRPRVRELAARLIRIFPEPVVPRGSRLIMSGGMILMLLART</sequence>
<organism evidence="2 3">
    <name type="scientific">Parafrankia soli</name>
    <dbReference type="NCBI Taxonomy" id="2599596"/>
    <lineage>
        <taxon>Bacteria</taxon>
        <taxon>Bacillati</taxon>
        <taxon>Actinomycetota</taxon>
        <taxon>Actinomycetes</taxon>
        <taxon>Frankiales</taxon>
        <taxon>Frankiaceae</taxon>
        <taxon>Parafrankia</taxon>
    </lineage>
</organism>
<dbReference type="InterPro" id="IPR033458">
    <property type="entry name" value="DUF5134"/>
</dbReference>
<feature type="transmembrane region" description="Helical" evidence="1">
    <location>
        <begin position="86"/>
        <end position="105"/>
    </location>
</feature>
<feature type="transmembrane region" description="Helical" evidence="1">
    <location>
        <begin position="117"/>
        <end position="142"/>
    </location>
</feature>
<dbReference type="Proteomes" id="UP000179769">
    <property type="component" value="Unassembled WGS sequence"/>
</dbReference>
<dbReference type="RefSeq" id="WP_071064422.1">
    <property type="nucleotide sequence ID" value="NZ_MAXA01000218.1"/>
</dbReference>
<dbReference type="Pfam" id="PF17197">
    <property type="entry name" value="DUF5134"/>
    <property type="match status" value="1"/>
</dbReference>
<dbReference type="AlphaFoldDB" id="A0A1S1Q668"/>
<keyword evidence="1" id="KW-1133">Transmembrane helix</keyword>
<gene>
    <name evidence="2" type="ORF">BBK14_19525</name>
</gene>
<evidence type="ECO:0000256" key="1">
    <source>
        <dbReference type="SAM" id="Phobius"/>
    </source>
</evidence>
<evidence type="ECO:0000313" key="2">
    <source>
        <dbReference type="EMBL" id="OHV27684.1"/>
    </source>
</evidence>
<name>A0A1S1Q668_9ACTN</name>
<comment type="caution">
    <text evidence="2">The sequence shown here is derived from an EMBL/GenBank/DDBJ whole genome shotgun (WGS) entry which is preliminary data.</text>
</comment>
<keyword evidence="3" id="KW-1185">Reference proteome</keyword>
<keyword evidence="1" id="KW-0472">Membrane</keyword>
<dbReference type="EMBL" id="MAXA01000218">
    <property type="protein sequence ID" value="OHV27684.1"/>
    <property type="molecule type" value="Genomic_DNA"/>
</dbReference>
<feature type="transmembrane region" description="Helical" evidence="1">
    <location>
        <begin position="148"/>
        <end position="166"/>
    </location>
</feature>
<accession>A0A1S1Q668</accession>
<reference evidence="3" key="1">
    <citation type="submission" date="2016-07" db="EMBL/GenBank/DDBJ databases">
        <title>Frankia sp. NRRL B-16219 Genome sequencing.</title>
        <authorList>
            <person name="Ghodhbane-Gtari F."/>
            <person name="Swanson E."/>
            <person name="Gueddou A."/>
            <person name="Louati M."/>
            <person name="Nouioui I."/>
            <person name="Hezbri K."/>
            <person name="Abebe-Akele F."/>
            <person name="Simpson S."/>
            <person name="Morris K."/>
            <person name="Thomas K."/>
            <person name="Gtari M."/>
            <person name="Tisa L.S."/>
        </authorList>
    </citation>
    <scope>NUCLEOTIDE SEQUENCE [LARGE SCALE GENOMIC DNA]</scope>
    <source>
        <strain evidence="3">NRRL B-16219</strain>
    </source>
</reference>
<keyword evidence="1" id="KW-0812">Transmembrane</keyword>
<proteinExistence type="predicted"/>
<evidence type="ECO:0000313" key="3">
    <source>
        <dbReference type="Proteomes" id="UP000179769"/>
    </source>
</evidence>
<protein>
    <submittedName>
        <fullName evidence="2">DUF5134 domain-containing protein</fullName>
    </submittedName>
</protein>